<proteinExistence type="predicted"/>
<evidence type="ECO:0000256" key="2">
    <source>
        <dbReference type="ARBA" id="ARBA00022692"/>
    </source>
</evidence>
<dbReference type="EMBL" id="FOLE01000001">
    <property type="protein sequence ID" value="SFB78217.1"/>
    <property type="molecule type" value="Genomic_DNA"/>
</dbReference>
<feature type="transmembrane region" description="Helical" evidence="5">
    <location>
        <begin position="30"/>
        <end position="48"/>
    </location>
</feature>
<dbReference type="Gene3D" id="2.40.50.140">
    <property type="entry name" value="Nucleic acid-binding proteins"/>
    <property type="match status" value="1"/>
</dbReference>
<evidence type="ECO:0000256" key="4">
    <source>
        <dbReference type="ARBA" id="ARBA00023136"/>
    </source>
</evidence>
<keyword evidence="9" id="KW-1185">Reference proteome</keyword>
<dbReference type="PANTHER" id="PTHR33507:SF3">
    <property type="entry name" value="INNER MEMBRANE PROTEIN YBBJ"/>
    <property type="match status" value="1"/>
</dbReference>
<dbReference type="STRING" id="927664.SAMN05421780_101455"/>
<feature type="domain" description="NfeD-like C-terminal" evidence="6">
    <location>
        <begin position="100"/>
        <end position="154"/>
    </location>
</feature>
<organism evidence="8 9">
    <name type="scientific">Flexibacter flexilis DSM 6793</name>
    <dbReference type="NCBI Taxonomy" id="927664"/>
    <lineage>
        <taxon>Bacteria</taxon>
        <taxon>Pseudomonadati</taxon>
        <taxon>Bacteroidota</taxon>
        <taxon>Cytophagia</taxon>
        <taxon>Cytophagales</taxon>
        <taxon>Flexibacteraceae</taxon>
        <taxon>Flexibacter</taxon>
    </lineage>
</organism>
<comment type="subcellular location">
    <subcellularLocation>
        <location evidence="1">Membrane</location>
        <topology evidence="1">Multi-pass membrane protein</topology>
    </subcellularLocation>
</comment>
<reference evidence="8 9" key="1">
    <citation type="submission" date="2016-10" db="EMBL/GenBank/DDBJ databases">
        <authorList>
            <person name="de Groot N.N."/>
        </authorList>
    </citation>
    <scope>NUCLEOTIDE SEQUENCE [LARGE SCALE GENOMIC DNA]</scope>
    <source>
        <strain evidence="8 9">DSM 6793</strain>
    </source>
</reference>
<feature type="domain" description="NfeD integral membrane" evidence="7">
    <location>
        <begin position="7"/>
        <end position="72"/>
    </location>
</feature>
<dbReference type="RefSeq" id="WP_091506584.1">
    <property type="nucleotide sequence ID" value="NZ_FOLE01000001.1"/>
</dbReference>
<evidence type="ECO:0000256" key="1">
    <source>
        <dbReference type="ARBA" id="ARBA00004141"/>
    </source>
</evidence>
<dbReference type="PANTHER" id="PTHR33507">
    <property type="entry name" value="INNER MEMBRANE PROTEIN YBBJ"/>
    <property type="match status" value="1"/>
</dbReference>
<dbReference type="InterPro" id="IPR052165">
    <property type="entry name" value="Membrane_assoc_protease"/>
</dbReference>
<dbReference type="GO" id="GO:0005886">
    <property type="term" value="C:plasma membrane"/>
    <property type="evidence" value="ECO:0007669"/>
    <property type="project" value="TreeGrafter"/>
</dbReference>
<keyword evidence="3 5" id="KW-1133">Transmembrane helix</keyword>
<dbReference type="InterPro" id="IPR056739">
    <property type="entry name" value="NfeD_membrane"/>
</dbReference>
<dbReference type="AlphaFoldDB" id="A0A1I1DTU8"/>
<keyword evidence="4 5" id="KW-0472">Membrane</keyword>
<dbReference type="InterPro" id="IPR012340">
    <property type="entry name" value="NA-bd_OB-fold"/>
</dbReference>
<evidence type="ECO:0000256" key="3">
    <source>
        <dbReference type="ARBA" id="ARBA00022989"/>
    </source>
</evidence>
<dbReference type="Pfam" id="PF01957">
    <property type="entry name" value="NfeD"/>
    <property type="match status" value="1"/>
</dbReference>
<keyword evidence="2 5" id="KW-0812">Transmembrane</keyword>
<dbReference type="InterPro" id="IPR002810">
    <property type="entry name" value="NfeD-like_C"/>
</dbReference>
<feature type="transmembrane region" description="Helical" evidence="5">
    <location>
        <begin position="54"/>
        <end position="74"/>
    </location>
</feature>
<evidence type="ECO:0000313" key="8">
    <source>
        <dbReference type="EMBL" id="SFB78217.1"/>
    </source>
</evidence>
<dbReference type="SUPFAM" id="SSF141322">
    <property type="entry name" value="NfeD domain-like"/>
    <property type="match status" value="1"/>
</dbReference>
<feature type="transmembrane region" description="Helical" evidence="5">
    <location>
        <begin position="6"/>
        <end position="25"/>
    </location>
</feature>
<evidence type="ECO:0000259" key="7">
    <source>
        <dbReference type="Pfam" id="PF24961"/>
    </source>
</evidence>
<evidence type="ECO:0000256" key="5">
    <source>
        <dbReference type="SAM" id="Phobius"/>
    </source>
</evidence>
<evidence type="ECO:0000313" key="9">
    <source>
        <dbReference type="Proteomes" id="UP000199514"/>
    </source>
</evidence>
<name>A0A1I1DTU8_9BACT</name>
<sequence length="156" mass="17235">MLDWILIISLLGIGLLLLLVELFFIPGTTVVGFAGFGCITAGLYFAFRDFGTQTGGWLLLFTTVLGGLITFWGLRSDAWKRFALRKQLTEKVNTHAERTLYIGAVGKAISMLRPAGNAEFDGEIFEVHTIGEMLQVGSLVKVIKIEHYKIIVEPSN</sequence>
<dbReference type="OrthoDB" id="1120520at2"/>
<evidence type="ECO:0000259" key="6">
    <source>
        <dbReference type="Pfam" id="PF01957"/>
    </source>
</evidence>
<accession>A0A1I1DTU8</accession>
<gene>
    <name evidence="8" type="ORF">SAMN05421780_101455</name>
</gene>
<protein>
    <submittedName>
        <fullName evidence="8">NfeD-like C-terminal, partner-binding</fullName>
    </submittedName>
</protein>
<dbReference type="Proteomes" id="UP000199514">
    <property type="component" value="Unassembled WGS sequence"/>
</dbReference>
<dbReference type="Pfam" id="PF24961">
    <property type="entry name" value="NfeD_membrane"/>
    <property type="match status" value="1"/>
</dbReference>